<dbReference type="Proteomes" id="UP001214638">
    <property type="component" value="Unassembled WGS sequence"/>
</dbReference>
<sequence length="607" mass="68194">MTSEQLEFDILEEIQLRGGRVIISELAPALKVQQHHIDKGIANIVSKYKDRFMSIHGMLLSTGYLNDLVATLNERLEECGSLDLYTIAQEFELGFDLVKYLVTSNIGVVIQGVLDGHCIESLILETNKRNCIKSGLIALVHPTPLNTFAKNAGLDVNLVNVVIQDFIKSGLGTIKGANYVPKFYQDVRSKYHKNLYTTQGYIAKRLACEYTSREIKLLFPGAITLETLIVNSQILDPIKIVINEAIVNSSFVDIGALLPPVFQPLDFAALENVIKGIENGKFYGGTFISNALVTQSIDMLLSQCNTSGDLAKFVNENDPDAINQLVFKIVDKNPDSAFALVYTDFTTDYYNDMVKGFKTRLLQLTQESKHHVTDQVSVKVQMKQLSQTAKEQFLQAYASQMTLERIKAPKDNLLAITLCKELLPNTANLLMQLYIIHHNLGNATDSNLYKKIVDNSPDADMFKRLLESIKSRDVAKCVNEMKDILSLLYITCIVKKELKPFLDTQQRHFKRRIESISLQDEYSVAHIALNLAMLKCNKWTLVVAKDWCINEALILITDIKEKFPDVARLIGNITRQGDPLEKNKAAAELAKLTLDTKGEYTFDNLVT</sequence>
<dbReference type="Pfam" id="PF09743">
    <property type="entry name" value="E3_UFM1_ligase"/>
    <property type="match status" value="1"/>
</dbReference>
<reference evidence="2" key="1">
    <citation type="journal article" date="2023" name="Nat. Microbiol.">
        <title>Babesia duncani multi-omics identifies virulence factors and drug targets.</title>
        <authorList>
            <person name="Singh P."/>
            <person name="Lonardi S."/>
            <person name="Liang Q."/>
            <person name="Vydyam P."/>
            <person name="Khabirova E."/>
            <person name="Fang T."/>
            <person name="Gihaz S."/>
            <person name="Thekkiniath J."/>
            <person name="Munshi M."/>
            <person name="Abel S."/>
            <person name="Ciampossin L."/>
            <person name="Batugedara G."/>
            <person name="Gupta M."/>
            <person name="Lu X.M."/>
            <person name="Lenz T."/>
            <person name="Chakravarty S."/>
            <person name="Cornillot E."/>
            <person name="Hu Y."/>
            <person name="Ma W."/>
            <person name="Gonzalez L.M."/>
            <person name="Sanchez S."/>
            <person name="Estrada K."/>
            <person name="Sanchez-Flores A."/>
            <person name="Montero E."/>
            <person name="Harb O.S."/>
            <person name="Le Roch K.G."/>
            <person name="Mamoun C.B."/>
        </authorList>
    </citation>
    <scope>NUCLEOTIDE SEQUENCE</scope>
    <source>
        <strain evidence="2">WA1</strain>
    </source>
</reference>
<dbReference type="InterPro" id="IPR018611">
    <property type="entry name" value="Ufl1"/>
</dbReference>
<dbReference type="PANTHER" id="PTHR31057:SF0">
    <property type="entry name" value="E3 UFM1-PROTEIN LIGASE 1"/>
    <property type="match status" value="1"/>
</dbReference>
<name>A0AAD9UNP3_9APIC</name>
<dbReference type="GeneID" id="94336972"/>
<dbReference type="GO" id="GO:0005789">
    <property type="term" value="C:endoplasmic reticulum membrane"/>
    <property type="evidence" value="ECO:0007669"/>
    <property type="project" value="TreeGrafter"/>
</dbReference>
<dbReference type="GO" id="GO:0016874">
    <property type="term" value="F:ligase activity"/>
    <property type="evidence" value="ECO:0007669"/>
    <property type="project" value="UniProtKB-KW"/>
</dbReference>
<keyword evidence="3" id="KW-1185">Reference proteome</keyword>
<comment type="caution">
    <text evidence="2">The sequence shown here is derived from an EMBL/GenBank/DDBJ whole genome shotgun (WGS) entry which is preliminary data.</text>
</comment>
<dbReference type="EMBL" id="JALLKP010000003">
    <property type="protein sequence ID" value="KAK2196076.1"/>
    <property type="molecule type" value="Genomic_DNA"/>
</dbReference>
<organism evidence="2 3">
    <name type="scientific">Babesia duncani</name>
    <dbReference type="NCBI Taxonomy" id="323732"/>
    <lineage>
        <taxon>Eukaryota</taxon>
        <taxon>Sar</taxon>
        <taxon>Alveolata</taxon>
        <taxon>Apicomplexa</taxon>
        <taxon>Aconoidasida</taxon>
        <taxon>Piroplasmida</taxon>
        <taxon>Babesiidae</taxon>
        <taxon>Babesia</taxon>
    </lineage>
</organism>
<dbReference type="RefSeq" id="XP_067802918.1">
    <property type="nucleotide sequence ID" value="XM_067947696.1"/>
</dbReference>
<evidence type="ECO:0000313" key="2">
    <source>
        <dbReference type="EMBL" id="KAK2196076.1"/>
    </source>
</evidence>
<proteinExistence type="predicted"/>
<dbReference type="InterPro" id="IPR056579">
    <property type="entry name" value="Ufl1_N"/>
</dbReference>
<evidence type="ECO:0000259" key="1">
    <source>
        <dbReference type="Pfam" id="PF09743"/>
    </source>
</evidence>
<dbReference type="GO" id="GO:0034976">
    <property type="term" value="P:response to endoplasmic reticulum stress"/>
    <property type="evidence" value="ECO:0007669"/>
    <property type="project" value="TreeGrafter"/>
</dbReference>
<accession>A0AAD9UNP3</accession>
<dbReference type="GO" id="GO:1990592">
    <property type="term" value="P:protein K69-linked ufmylation"/>
    <property type="evidence" value="ECO:0007669"/>
    <property type="project" value="TreeGrafter"/>
</dbReference>
<keyword evidence="2" id="KW-0436">Ligase</keyword>
<evidence type="ECO:0000313" key="3">
    <source>
        <dbReference type="Proteomes" id="UP001214638"/>
    </source>
</evidence>
<dbReference type="GO" id="GO:0061666">
    <property type="term" value="F:UFM1 ligase activity"/>
    <property type="evidence" value="ECO:0007669"/>
    <property type="project" value="InterPro"/>
</dbReference>
<dbReference type="AlphaFoldDB" id="A0AAD9UNP3"/>
<feature type="domain" description="E3 UFM1-protein ligase 1-like N-terminal" evidence="1">
    <location>
        <begin position="1"/>
        <end position="203"/>
    </location>
</feature>
<dbReference type="PANTHER" id="PTHR31057">
    <property type="entry name" value="E3 UFM1-PROTEIN LIGASE 1"/>
    <property type="match status" value="1"/>
</dbReference>
<dbReference type="KEGG" id="bdw:94336972"/>
<gene>
    <name evidence="2" type="ORF">BdWA1_002675</name>
</gene>
<protein>
    <submittedName>
        <fullName evidence="2">E3 UFM1-protein ligase 1</fullName>
    </submittedName>
</protein>
<dbReference type="GO" id="GO:0032434">
    <property type="term" value="P:regulation of proteasomal ubiquitin-dependent protein catabolic process"/>
    <property type="evidence" value="ECO:0007669"/>
    <property type="project" value="TreeGrafter"/>
</dbReference>